<feature type="transmembrane region" description="Helical" evidence="7">
    <location>
        <begin position="204"/>
        <end position="222"/>
    </location>
</feature>
<comment type="similarity">
    <text evidence="5">Belongs to the SAT4 family.</text>
</comment>
<dbReference type="PANTHER" id="PTHR33048">
    <property type="entry name" value="PTH11-LIKE INTEGRAL MEMBRANE PROTEIN (AFU_ORTHOLOGUE AFUA_5G11245)"/>
    <property type="match status" value="1"/>
</dbReference>
<feature type="domain" description="Rhodopsin" evidence="8">
    <location>
        <begin position="22"/>
        <end position="258"/>
    </location>
</feature>
<feature type="non-terminal residue" evidence="9">
    <location>
        <position position="1"/>
    </location>
</feature>
<comment type="subcellular location">
    <subcellularLocation>
        <location evidence="1">Membrane</location>
        <topology evidence="1">Multi-pass membrane protein</topology>
    </subcellularLocation>
</comment>
<sequence length="405" mass="45265">FQHDLQRESWALYALGTVVIALRIIRKLGIRHLEFDDYLILVAAVFYTLLILTLNLTAQGGGSALAMPGEDVSALTAKQVKERQRGAKIDLVAEQAMLNVIWILKVCTLKLYGRLTMGLKQQIAVKILAIYTAIGYVACQLAYFLECRPFSSYWQISPSPPLNCMVLFDYAIVQATFNISSDVFMLIIPFPLIMQVSIGVKQKLCVFSMGIFVIIAATLTKAEFFKSVYAEDYMFWYTREASVAVYVSNLPCVWPLLREALPALKSWTPGFISSSAYKRRGASTTGLTARTRTRNTQKSNLGLSRRSMDDFHAIIEPTRPQEAKTTTNVHTREILPYSHHIRSTNRGSSSESSVDDLPMHGIMTSTTIEMSVMASDRKDDGRDDASQSSTRAFAHDLEQGLPHAH</sequence>
<dbReference type="InterPro" id="IPR052337">
    <property type="entry name" value="SAT4-like"/>
</dbReference>
<reference evidence="9" key="1">
    <citation type="submission" date="2020-06" db="EMBL/GenBank/DDBJ databases">
        <authorList>
            <person name="Onetto C."/>
        </authorList>
    </citation>
    <scope>NUCLEOTIDE SEQUENCE</scope>
</reference>
<evidence type="ECO:0000313" key="10">
    <source>
        <dbReference type="Proteomes" id="UP000714618"/>
    </source>
</evidence>
<dbReference type="InterPro" id="IPR049326">
    <property type="entry name" value="Rhodopsin_dom_fungi"/>
</dbReference>
<dbReference type="Pfam" id="PF20684">
    <property type="entry name" value="Fung_rhodopsin"/>
    <property type="match status" value="1"/>
</dbReference>
<evidence type="ECO:0000256" key="4">
    <source>
        <dbReference type="ARBA" id="ARBA00023136"/>
    </source>
</evidence>
<feature type="transmembrane region" description="Helical" evidence="7">
    <location>
        <begin position="165"/>
        <end position="192"/>
    </location>
</feature>
<evidence type="ECO:0000256" key="3">
    <source>
        <dbReference type="ARBA" id="ARBA00022989"/>
    </source>
</evidence>
<organism evidence="9 10">
    <name type="scientific">Aureobasidium mustum</name>
    <dbReference type="NCBI Taxonomy" id="2773714"/>
    <lineage>
        <taxon>Eukaryota</taxon>
        <taxon>Fungi</taxon>
        <taxon>Dikarya</taxon>
        <taxon>Ascomycota</taxon>
        <taxon>Pezizomycotina</taxon>
        <taxon>Dothideomycetes</taxon>
        <taxon>Dothideomycetidae</taxon>
        <taxon>Dothideales</taxon>
        <taxon>Saccotheciaceae</taxon>
        <taxon>Aureobasidium</taxon>
    </lineage>
</organism>
<feature type="non-terminal residue" evidence="9">
    <location>
        <position position="405"/>
    </location>
</feature>
<feature type="compositionally biased region" description="Basic and acidic residues" evidence="6">
    <location>
        <begin position="375"/>
        <end position="385"/>
    </location>
</feature>
<evidence type="ECO:0000259" key="8">
    <source>
        <dbReference type="Pfam" id="PF20684"/>
    </source>
</evidence>
<dbReference type="GO" id="GO:0016020">
    <property type="term" value="C:membrane"/>
    <property type="evidence" value="ECO:0007669"/>
    <property type="project" value="UniProtKB-SubCell"/>
</dbReference>
<dbReference type="PANTHER" id="PTHR33048:SF149">
    <property type="entry name" value="UBID FAMILY DECARBOXYLASE"/>
    <property type="match status" value="1"/>
</dbReference>
<protein>
    <recommendedName>
        <fullName evidence="8">Rhodopsin domain-containing protein</fullName>
    </recommendedName>
</protein>
<proteinExistence type="inferred from homology"/>
<dbReference type="EMBL" id="CAIJEO010000005">
    <property type="protein sequence ID" value="CAD0092940.1"/>
    <property type="molecule type" value="Genomic_DNA"/>
</dbReference>
<keyword evidence="4 7" id="KW-0472">Membrane</keyword>
<evidence type="ECO:0000256" key="5">
    <source>
        <dbReference type="ARBA" id="ARBA00038359"/>
    </source>
</evidence>
<evidence type="ECO:0000256" key="1">
    <source>
        <dbReference type="ARBA" id="ARBA00004141"/>
    </source>
</evidence>
<keyword evidence="10" id="KW-1185">Reference proteome</keyword>
<evidence type="ECO:0000256" key="6">
    <source>
        <dbReference type="SAM" id="MobiDB-lite"/>
    </source>
</evidence>
<accession>A0A9N8JX49</accession>
<comment type="caution">
    <text evidence="9">The sequence shown here is derived from an EMBL/GenBank/DDBJ whole genome shotgun (WGS) entry which is preliminary data.</text>
</comment>
<dbReference type="AlphaFoldDB" id="A0A9N8JX49"/>
<dbReference type="Proteomes" id="UP000714618">
    <property type="component" value="Unassembled WGS sequence"/>
</dbReference>
<evidence type="ECO:0000256" key="2">
    <source>
        <dbReference type="ARBA" id="ARBA00022692"/>
    </source>
</evidence>
<dbReference type="OrthoDB" id="3903189at2759"/>
<evidence type="ECO:0000313" key="9">
    <source>
        <dbReference type="EMBL" id="CAD0092940.1"/>
    </source>
</evidence>
<keyword evidence="3 7" id="KW-1133">Transmembrane helix</keyword>
<feature type="transmembrane region" description="Helical" evidence="7">
    <location>
        <begin position="123"/>
        <end position="145"/>
    </location>
</feature>
<name>A0A9N8JX49_9PEZI</name>
<feature type="region of interest" description="Disordered" evidence="6">
    <location>
        <begin position="374"/>
        <end position="405"/>
    </location>
</feature>
<keyword evidence="2 7" id="KW-0812">Transmembrane</keyword>
<gene>
    <name evidence="9" type="ORF">AWRI4233_LOCUS3957</name>
</gene>
<evidence type="ECO:0000256" key="7">
    <source>
        <dbReference type="SAM" id="Phobius"/>
    </source>
</evidence>
<feature type="transmembrane region" description="Helical" evidence="7">
    <location>
        <begin position="9"/>
        <end position="26"/>
    </location>
</feature>
<feature type="transmembrane region" description="Helical" evidence="7">
    <location>
        <begin position="38"/>
        <end position="58"/>
    </location>
</feature>